<dbReference type="RefSeq" id="WP_263540956.1">
    <property type="nucleotide sequence ID" value="NZ_JAOVZO020000019.1"/>
</dbReference>
<dbReference type="SMART" id="SM00382">
    <property type="entry name" value="AAA"/>
    <property type="match status" value="1"/>
</dbReference>
<dbReference type="AlphaFoldDB" id="A0A9X4BJL8"/>
<keyword evidence="3 5" id="KW-0067">ATP-binding</keyword>
<name>A0A9X4BJL8_9GAMM</name>
<dbReference type="GO" id="GO:0016887">
    <property type="term" value="F:ATP hydrolysis activity"/>
    <property type="evidence" value="ECO:0007669"/>
    <property type="project" value="InterPro"/>
</dbReference>
<gene>
    <name evidence="5" type="ORF">OD750_019840</name>
</gene>
<dbReference type="InterPro" id="IPR003439">
    <property type="entry name" value="ABC_transporter-like_ATP-bd"/>
</dbReference>
<keyword evidence="1" id="KW-0813">Transport</keyword>
<protein>
    <submittedName>
        <fullName evidence="5">ABC transporter ATP-binding protein</fullName>
    </submittedName>
</protein>
<dbReference type="EMBL" id="JAOVZO020000019">
    <property type="protein sequence ID" value="MDC8014803.1"/>
    <property type="molecule type" value="Genomic_DNA"/>
</dbReference>
<evidence type="ECO:0000256" key="3">
    <source>
        <dbReference type="ARBA" id="ARBA00022840"/>
    </source>
</evidence>
<dbReference type="InterPro" id="IPR051782">
    <property type="entry name" value="ABC_Transporter_VariousFunc"/>
</dbReference>
<dbReference type="PROSITE" id="PS50893">
    <property type="entry name" value="ABC_TRANSPORTER_2"/>
    <property type="match status" value="1"/>
</dbReference>
<accession>A0A9X4BJL8</accession>
<dbReference type="GO" id="GO:0005524">
    <property type="term" value="F:ATP binding"/>
    <property type="evidence" value="ECO:0007669"/>
    <property type="project" value="UniProtKB-KW"/>
</dbReference>
<evidence type="ECO:0000259" key="4">
    <source>
        <dbReference type="PROSITE" id="PS50893"/>
    </source>
</evidence>
<evidence type="ECO:0000313" key="5">
    <source>
        <dbReference type="EMBL" id="MDC8014803.1"/>
    </source>
</evidence>
<dbReference type="SUPFAM" id="SSF52540">
    <property type="entry name" value="P-loop containing nucleoside triphosphate hydrolases"/>
    <property type="match status" value="1"/>
</dbReference>
<proteinExistence type="predicted"/>
<feature type="domain" description="ABC transporter" evidence="4">
    <location>
        <begin position="10"/>
        <end position="239"/>
    </location>
</feature>
<dbReference type="CDD" id="cd03230">
    <property type="entry name" value="ABC_DR_subfamily_A"/>
    <property type="match status" value="1"/>
</dbReference>
<dbReference type="InterPro" id="IPR003593">
    <property type="entry name" value="AAA+_ATPase"/>
</dbReference>
<dbReference type="InterPro" id="IPR027417">
    <property type="entry name" value="P-loop_NTPase"/>
</dbReference>
<organism evidence="5 6">
    <name type="scientific">Tahibacter soli</name>
    <dbReference type="NCBI Taxonomy" id="2983605"/>
    <lineage>
        <taxon>Bacteria</taxon>
        <taxon>Pseudomonadati</taxon>
        <taxon>Pseudomonadota</taxon>
        <taxon>Gammaproteobacteria</taxon>
        <taxon>Lysobacterales</taxon>
        <taxon>Rhodanobacteraceae</taxon>
        <taxon>Tahibacter</taxon>
    </lineage>
</organism>
<evidence type="ECO:0000256" key="2">
    <source>
        <dbReference type="ARBA" id="ARBA00022741"/>
    </source>
</evidence>
<dbReference type="Proteomes" id="UP001139971">
    <property type="component" value="Unassembled WGS sequence"/>
</dbReference>
<keyword evidence="6" id="KW-1185">Reference proteome</keyword>
<dbReference type="Gene3D" id="3.40.50.300">
    <property type="entry name" value="P-loop containing nucleotide triphosphate hydrolases"/>
    <property type="match status" value="1"/>
</dbReference>
<evidence type="ECO:0000256" key="1">
    <source>
        <dbReference type="ARBA" id="ARBA00022448"/>
    </source>
</evidence>
<dbReference type="Pfam" id="PF00005">
    <property type="entry name" value="ABC_tran"/>
    <property type="match status" value="1"/>
</dbReference>
<dbReference type="PANTHER" id="PTHR42939:SF1">
    <property type="entry name" value="ABC TRANSPORTER ATP-BINDING PROTEIN ALBC-RELATED"/>
    <property type="match status" value="1"/>
</dbReference>
<sequence length="254" mass="26740">MSPAPTSPVLELSKLTHAYGEHPVLNGVELAIGAGEFVALIGPNGSGKTTLLKCLAGILAPQGGSVRIAGTDMAADPLAAKAALGFAVDPVLLPPLLTGRQCLELFAGVRGLPALPESSLALARSLAFDTWLDREVQSYSLGTRQKLGILLGLVGEPPLLVLDEPMNGLDPQSAFALKMHLVGLTRERGTAVLLATHALEVAERFITRATLLIEGRLVREWDTATLDAIRHDPDSSLEQVMVEALAEHGAARET</sequence>
<evidence type="ECO:0000313" key="6">
    <source>
        <dbReference type="Proteomes" id="UP001139971"/>
    </source>
</evidence>
<keyword evidence="2" id="KW-0547">Nucleotide-binding</keyword>
<comment type="caution">
    <text evidence="5">The sequence shown here is derived from an EMBL/GenBank/DDBJ whole genome shotgun (WGS) entry which is preliminary data.</text>
</comment>
<reference evidence="5" key="1">
    <citation type="submission" date="2023-02" db="EMBL/GenBank/DDBJ databases">
        <title>Tahibacter soli sp. nov. isolated from soil.</title>
        <authorList>
            <person name="Baek J.H."/>
            <person name="Lee J.K."/>
            <person name="Choi D.G."/>
            <person name="Jeon C.O."/>
        </authorList>
    </citation>
    <scope>NUCLEOTIDE SEQUENCE</scope>
    <source>
        <strain evidence="5">BL</strain>
    </source>
</reference>
<dbReference type="PANTHER" id="PTHR42939">
    <property type="entry name" value="ABC TRANSPORTER ATP-BINDING PROTEIN ALBC-RELATED"/>
    <property type="match status" value="1"/>
</dbReference>